<comment type="subcellular location">
    <subcellularLocation>
        <location evidence="1">Membrane</location>
        <topology evidence="1">Multi-pass membrane protein</topology>
    </subcellularLocation>
</comment>
<evidence type="ECO:0000256" key="5">
    <source>
        <dbReference type="ARBA" id="ARBA00023136"/>
    </source>
</evidence>
<evidence type="ECO:0000256" key="3">
    <source>
        <dbReference type="ARBA" id="ARBA00022692"/>
    </source>
</evidence>
<dbReference type="InterPro" id="IPR027469">
    <property type="entry name" value="Cation_efflux_TMD_sf"/>
</dbReference>
<proteinExistence type="predicted"/>
<accession>A0A128A0B0</accession>
<reference evidence="10" key="1">
    <citation type="submission" date="2015-10" db="EMBL/GenBank/DDBJ databases">
        <authorList>
            <person name="Lehtovirta-Morley L.E."/>
            <person name="Vieille C."/>
        </authorList>
    </citation>
    <scope>NUCLEOTIDE SEQUENCE [LARGE SCALE GENOMIC DNA]</scope>
</reference>
<evidence type="ECO:0000259" key="7">
    <source>
        <dbReference type="Pfam" id="PF01545"/>
    </source>
</evidence>
<feature type="domain" description="Cation efflux protein cytoplasmic" evidence="8">
    <location>
        <begin position="380"/>
        <end position="451"/>
    </location>
</feature>
<dbReference type="InterPro" id="IPR027470">
    <property type="entry name" value="Cation_efflux_CTD"/>
</dbReference>
<keyword evidence="5 6" id="KW-0472">Membrane</keyword>
<dbReference type="Pfam" id="PF01545">
    <property type="entry name" value="Cation_efflux"/>
    <property type="match status" value="1"/>
</dbReference>
<keyword evidence="10" id="KW-1185">Reference proteome</keyword>
<gene>
    <name evidence="9" type="ORF">NDEV_0021</name>
</gene>
<keyword evidence="3 6" id="KW-0812">Transmembrane</keyword>
<dbReference type="NCBIfam" id="TIGR01297">
    <property type="entry name" value="CDF"/>
    <property type="match status" value="1"/>
</dbReference>
<dbReference type="InterPro" id="IPR036837">
    <property type="entry name" value="Cation_efflux_CTD_sf"/>
</dbReference>
<feature type="transmembrane region" description="Helical" evidence="6">
    <location>
        <begin position="79"/>
        <end position="97"/>
    </location>
</feature>
<dbReference type="GO" id="GO:0016020">
    <property type="term" value="C:membrane"/>
    <property type="evidence" value="ECO:0007669"/>
    <property type="project" value="UniProtKB-SubCell"/>
</dbReference>
<dbReference type="Gene3D" id="1.20.1510.10">
    <property type="entry name" value="Cation efflux protein transmembrane domain"/>
    <property type="match status" value="1"/>
</dbReference>
<feature type="domain" description="Cation efflux protein cytoplasmic" evidence="8">
    <location>
        <begin position="211"/>
        <end position="284"/>
    </location>
</feature>
<dbReference type="Proteomes" id="UP000196239">
    <property type="component" value="Chromosome 1"/>
</dbReference>
<evidence type="ECO:0000313" key="9">
    <source>
        <dbReference type="EMBL" id="CUR50786.1"/>
    </source>
</evidence>
<feature type="transmembrane region" description="Helical" evidence="6">
    <location>
        <begin position="109"/>
        <end position="133"/>
    </location>
</feature>
<dbReference type="GO" id="GO:0008324">
    <property type="term" value="F:monoatomic cation transmembrane transporter activity"/>
    <property type="evidence" value="ECO:0007669"/>
    <property type="project" value="InterPro"/>
</dbReference>
<organism evidence="9 10">
    <name type="scientific">Nitrosotalea devaniterrae</name>
    <dbReference type="NCBI Taxonomy" id="1078905"/>
    <lineage>
        <taxon>Archaea</taxon>
        <taxon>Nitrososphaerota</taxon>
        <taxon>Nitrososphaeria</taxon>
        <taxon>Nitrosotaleales</taxon>
        <taxon>Nitrosotaleaceae</taxon>
        <taxon>Nitrosotalea</taxon>
    </lineage>
</organism>
<evidence type="ECO:0000313" key="10">
    <source>
        <dbReference type="Proteomes" id="UP000196239"/>
    </source>
</evidence>
<keyword evidence="4 6" id="KW-1133">Transmembrane helix</keyword>
<dbReference type="InterPro" id="IPR050291">
    <property type="entry name" value="CDF_Transporter"/>
</dbReference>
<dbReference type="SUPFAM" id="SSF160240">
    <property type="entry name" value="Cation efflux protein cytoplasmic domain-like"/>
    <property type="match status" value="3"/>
</dbReference>
<dbReference type="PANTHER" id="PTHR43840">
    <property type="entry name" value="MITOCHONDRIAL METAL TRANSPORTER 1-RELATED"/>
    <property type="match status" value="1"/>
</dbReference>
<evidence type="ECO:0000259" key="8">
    <source>
        <dbReference type="Pfam" id="PF16916"/>
    </source>
</evidence>
<evidence type="ECO:0000256" key="1">
    <source>
        <dbReference type="ARBA" id="ARBA00004141"/>
    </source>
</evidence>
<dbReference type="EMBL" id="LN890280">
    <property type="protein sequence ID" value="CUR50786.1"/>
    <property type="molecule type" value="Genomic_DNA"/>
</dbReference>
<dbReference type="Pfam" id="PF16916">
    <property type="entry name" value="ZT_dimer"/>
    <property type="match status" value="3"/>
</dbReference>
<dbReference type="KEGG" id="ndv:NDEV_0021"/>
<dbReference type="InterPro" id="IPR058533">
    <property type="entry name" value="Cation_efflux_TM"/>
</dbReference>
<name>A0A128A0B0_9ARCH</name>
<feature type="transmembrane region" description="Helical" evidence="6">
    <location>
        <begin position="12"/>
        <end position="30"/>
    </location>
</feature>
<keyword evidence="2" id="KW-0813">Transport</keyword>
<protein>
    <submittedName>
        <fullName evidence="9">Cation diffusion facilitator family transporter</fullName>
    </submittedName>
</protein>
<feature type="domain" description="Cation efflux protein cytoplasmic" evidence="8">
    <location>
        <begin position="295"/>
        <end position="365"/>
    </location>
</feature>
<dbReference type="PANTHER" id="PTHR43840:SF15">
    <property type="entry name" value="MITOCHONDRIAL METAL TRANSPORTER 1-RELATED"/>
    <property type="match status" value="1"/>
</dbReference>
<feature type="transmembrane region" description="Helical" evidence="6">
    <location>
        <begin position="36"/>
        <end position="58"/>
    </location>
</feature>
<evidence type="ECO:0000256" key="6">
    <source>
        <dbReference type="SAM" id="Phobius"/>
    </source>
</evidence>
<feature type="domain" description="Cation efflux protein transmembrane" evidence="7">
    <location>
        <begin position="11"/>
        <end position="204"/>
    </location>
</feature>
<evidence type="ECO:0000256" key="2">
    <source>
        <dbReference type="ARBA" id="ARBA00022448"/>
    </source>
</evidence>
<dbReference type="AlphaFoldDB" id="A0A128A0B0"/>
<dbReference type="SUPFAM" id="SSF161111">
    <property type="entry name" value="Cation efflux protein transmembrane domain-like"/>
    <property type="match status" value="1"/>
</dbReference>
<dbReference type="InterPro" id="IPR002524">
    <property type="entry name" value="Cation_efflux"/>
</dbReference>
<evidence type="ECO:0000256" key="4">
    <source>
        <dbReference type="ARBA" id="ARBA00022989"/>
    </source>
</evidence>
<feature type="transmembrane region" description="Helical" evidence="6">
    <location>
        <begin position="154"/>
        <end position="174"/>
    </location>
</feature>
<dbReference type="Gene3D" id="3.30.70.1350">
    <property type="entry name" value="Cation efflux protein, cytoplasmic domain"/>
    <property type="match status" value="3"/>
</dbReference>
<sequence>MSLHNIKTNALKISLAVILSAFAVEFLIGVSSNSLALITDSVHAILDSIVTVVLLVAAKWSTKPPDREHTYGHGKIETMGSFVAGIIILVISLFFVYESVSRFQEPKPLVVPGILAIIAAVYTLGSIFFRIAILRRALQKTDGSTLRVDLYHALMDMGATSVALVGIVFVIMGFYQGDNIAALILGGLLAALSLKLIHKSGLELTDAVPANMVKRVQDIVSNTAGVMKTESVQIRRSGSDIFTEITISLSAASSFEEAHKISANVERNIKNAIANSNVTIHFEPTWKDVPADYIINKVATSVQGVKEIHNVSSFTAENGVFISLHVMVDRNMSLEDAHNVSDEIESQIKKSVIDVNHITIHLEPYVSIPKSTPVEDITIEEQVTNIIKEYPKVKKIGRVITLHLQDIFKVDIDCSFEKDLTIEEVHDIVSDIEDKIKNQIKNAIVTIHPEPS</sequence>